<dbReference type="EMBL" id="MSFO01000002">
    <property type="protein sequence ID" value="PLB51628.1"/>
    <property type="molecule type" value="Genomic_DNA"/>
</dbReference>
<dbReference type="VEuPathDB" id="FungiDB:P170DRAFT_400969"/>
<comment type="caution">
    <text evidence="2">The sequence shown here is derived from an EMBL/GenBank/DDBJ whole genome shotgun (WGS) entry which is preliminary data.</text>
</comment>
<dbReference type="PANTHER" id="PTHR42080">
    <property type="entry name" value="SRR1 DOMAIN-CONTAINING PROTEIN"/>
    <property type="match status" value="1"/>
</dbReference>
<dbReference type="Proteomes" id="UP000234275">
    <property type="component" value="Unassembled WGS sequence"/>
</dbReference>
<sequence length="376" mass="41521">MSEKSSLVSLHQEVDQGTLCRIKARLAHIMQLWSAGKPFFPRALLEDLNRQIDAGQDEVYITDLDDVRQKYSLTVPKWCADFANTYRINYSSIQHLGHLTPIYPELALRNDHTPVSIVYARSMPSPGQCTLEQVQARFTHTRTLWLGSSTRRDLERIVSTLPLSAPITKIVCFALGSLAPLDDSDSEGSISTSLSNSILDTSSTSTLNASPVRCTFTRHVTRAHAQHAAVETMLTALRSRGMLAPGAQCIAQDPAYDAVDCAFLSSIGIRVVDDPKGFLEVDATTLVLSVSPNVPVKQILADVQWPAAMVWNTVALVEKESEGWVKNVEENGEVQWSSPFTTDPDCARVRDMIKGYARATLDDGNDFFGDITVYMK</sequence>
<protein>
    <recommendedName>
        <fullName evidence="1">SRR1-like domain-containing protein</fullName>
    </recommendedName>
</protein>
<dbReference type="GeneID" id="36554053"/>
<gene>
    <name evidence="2" type="ORF">P170DRAFT_400969</name>
</gene>
<evidence type="ECO:0000259" key="1">
    <source>
        <dbReference type="Pfam" id="PF07985"/>
    </source>
</evidence>
<dbReference type="Pfam" id="PF07985">
    <property type="entry name" value="SRR1"/>
    <property type="match status" value="1"/>
</dbReference>
<evidence type="ECO:0000313" key="3">
    <source>
        <dbReference type="Proteomes" id="UP000234275"/>
    </source>
</evidence>
<dbReference type="OrthoDB" id="5230585at2759"/>
<dbReference type="InterPro" id="IPR012942">
    <property type="entry name" value="SRR1-like"/>
</dbReference>
<evidence type="ECO:0000313" key="2">
    <source>
        <dbReference type="EMBL" id="PLB51628.1"/>
    </source>
</evidence>
<dbReference type="PANTHER" id="PTHR42080:SF3">
    <property type="entry name" value="SRR1-LIKE DOMAIN-CONTAINING PROTEIN"/>
    <property type="match status" value="1"/>
</dbReference>
<dbReference type="RefSeq" id="XP_024706930.1">
    <property type="nucleotide sequence ID" value="XM_024846354.1"/>
</dbReference>
<name>A0A2I2GFH0_9EURO</name>
<accession>A0A2I2GFH0</accession>
<dbReference type="AlphaFoldDB" id="A0A2I2GFH0"/>
<reference evidence="2 3" key="1">
    <citation type="submission" date="2016-12" db="EMBL/GenBank/DDBJ databases">
        <title>The genomes of Aspergillus section Nigri reveals drivers in fungal speciation.</title>
        <authorList>
            <consortium name="DOE Joint Genome Institute"/>
            <person name="Vesth T.C."/>
            <person name="Nybo J."/>
            <person name="Theobald S."/>
            <person name="Brandl J."/>
            <person name="Frisvad J.C."/>
            <person name="Nielsen K.F."/>
            <person name="Lyhne E.K."/>
            <person name="Kogle M.E."/>
            <person name="Kuo A."/>
            <person name="Riley R."/>
            <person name="Clum A."/>
            <person name="Nolan M."/>
            <person name="Lipzen A."/>
            <person name="Salamov A."/>
            <person name="Henrissat B."/>
            <person name="Wiebenga A."/>
            <person name="De Vries R.P."/>
            <person name="Grigoriev I.V."/>
            <person name="Mortensen U.H."/>
            <person name="Andersen M.R."/>
            <person name="Baker S.E."/>
        </authorList>
    </citation>
    <scope>NUCLEOTIDE SEQUENCE [LARGE SCALE GENOMIC DNA]</scope>
    <source>
        <strain evidence="2 3">IBT 23096</strain>
    </source>
</reference>
<keyword evidence="3" id="KW-1185">Reference proteome</keyword>
<proteinExistence type="predicted"/>
<feature type="domain" description="SRR1-like" evidence="1">
    <location>
        <begin position="163"/>
        <end position="320"/>
    </location>
</feature>
<organism evidence="2 3">
    <name type="scientific">Aspergillus steynii IBT 23096</name>
    <dbReference type="NCBI Taxonomy" id="1392250"/>
    <lineage>
        <taxon>Eukaryota</taxon>
        <taxon>Fungi</taxon>
        <taxon>Dikarya</taxon>
        <taxon>Ascomycota</taxon>
        <taxon>Pezizomycotina</taxon>
        <taxon>Eurotiomycetes</taxon>
        <taxon>Eurotiomycetidae</taxon>
        <taxon>Eurotiales</taxon>
        <taxon>Aspergillaceae</taxon>
        <taxon>Aspergillus</taxon>
        <taxon>Aspergillus subgen. Circumdati</taxon>
    </lineage>
</organism>